<dbReference type="InterPro" id="IPR000914">
    <property type="entry name" value="SBP_5_dom"/>
</dbReference>
<evidence type="ECO:0000256" key="4">
    <source>
        <dbReference type="SAM" id="Phobius"/>
    </source>
</evidence>
<dbReference type="Gene3D" id="3.40.190.10">
    <property type="entry name" value="Periplasmic binding protein-like II"/>
    <property type="match status" value="1"/>
</dbReference>
<dbReference type="Proteomes" id="UP001170683">
    <property type="component" value="Unassembled WGS sequence"/>
</dbReference>
<feature type="transmembrane region" description="Helical" evidence="4">
    <location>
        <begin position="6"/>
        <end position="24"/>
    </location>
</feature>
<dbReference type="PANTHER" id="PTHR30290:SF9">
    <property type="entry name" value="OLIGOPEPTIDE-BINDING PROTEIN APPA"/>
    <property type="match status" value="1"/>
</dbReference>
<evidence type="ECO:0000313" key="6">
    <source>
        <dbReference type="EMBL" id="MDO8064219.1"/>
    </source>
</evidence>
<evidence type="ECO:0000256" key="2">
    <source>
        <dbReference type="ARBA" id="ARBA00022448"/>
    </source>
</evidence>
<dbReference type="Gene3D" id="3.10.105.10">
    <property type="entry name" value="Dipeptide-binding Protein, Domain 3"/>
    <property type="match status" value="2"/>
</dbReference>
<feature type="domain" description="Solute-binding protein family 5" evidence="5">
    <location>
        <begin position="137"/>
        <end position="322"/>
    </location>
</feature>
<dbReference type="InterPro" id="IPR039424">
    <property type="entry name" value="SBP_5"/>
</dbReference>
<dbReference type="EMBL" id="JAOSIQ010000020">
    <property type="protein sequence ID" value="MDO8064219.1"/>
    <property type="molecule type" value="Genomic_DNA"/>
</dbReference>
<dbReference type="RefSeq" id="WP_304514416.1">
    <property type="nucleotide sequence ID" value="NZ_JAOSIQ010000020.1"/>
</dbReference>
<name>A0ABT9D484_9MOLU</name>
<evidence type="ECO:0000256" key="1">
    <source>
        <dbReference type="ARBA" id="ARBA00005695"/>
    </source>
</evidence>
<organism evidence="6 7">
    <name type="scientific">Candidatus Phytoplasma bonamiae</name>
    <dbReference type="NCBI Taxonomy" id="2982626"/>
    <lineage>
        <taxon>Bacteria</taxon>
        <taxon>Bacillati</taxon>
        <taxon>Mycoplasmatota</taxon>
        <taxon>Mollicutes</taxon>
        <taxon>Acholeplasmatales</taxon>
        <taxon>Acholeplasmataceae</taxon>
        <taxon>Candidatus Phytoplasma</taxon>
        <taxon>16SrII (Peanut WB group)</taxon>
    </lineage>
</organism>
<reference evidence="6 7" key="1">
    <citation type="journal article" date="2023" name="Int. J. Syst. Evol. Microbiol.">
        <title>The observation of taxonomic boundaries for the 16SrII and 16SrXXV phytoplasmas using genome-based delimitation.</title>
        <authorList>
            <person name="Rodrigues Jardim B."/>
            <person name="Tran-Nguyen L.T.T."/>
            <person name="Gambley C."/>
            <person name="Al-Sadi A.M."/>
            <person name="Al-Subhi A.M."/>
            <person name="Foissac X."/>
            <person name="Salar P."/>
            <person name="Cai H."/>
            <person name="Yang J.Y."/>
            <person name="Davis R."/>
            <person name="Jones L."/>
            <person name="Rodoni B."/>
            <person name="Constable F.E."/>
        </authorList>
    </citation>
    <scope>NUCLEOTIDE SEQUENCE [LARGE SCALE GENOMIC DNA]</scope>
    <source>
        <strain evidence="6">BAWM-225</strain>
    </source>
</reference>
<keyword evidence="7" id="KW-1185">Reference proteome</keyword>
<dbReference type="Pfam" id="PF00496">
    <property type="entry name" value="SBP_bac_5"/>
    <property type="match status" value="1"/>
</dbReference>
<gene>
    <name evidence="6" type="ORF">OC701_01930</name>
</gene>
<keyword evidence="4" id="KW-1133">Transmembrane helix</keyword>
<sequence>MIFILISILLGSLGIFLLVNFRILQNKTIVILITSVFILIILLWVIIKYYPKSRNNLNEQDKHILTVGLTAQVQEGFGIFGQGANTVVNSRIRDLLHESLIKAHPFKENNVIKIIYKPCLLTAMPEKITEGEFAGYYQCCLSPGIKFHNGCILNNQDVIDNFLYNKEKGGEHSSFIQDIKPDNNDINRFFILFTDDQDPLNYHHLSKIPIIMFEGDKNKIPNRRIGLGAFQLKYFDNNNIQLDRFMDYYRKDDYGDSNIKQIKFCYIPDAQTINMHLKRGDIDISYLILDKTSSKDLSRSSDLQIMKPESLTITYLFLNCQKLSIEERKSIVETLTPDKKKQFLEQLGEISERYQIVNSMSDPRMIGYLETPNFDNFCVSRKPDTNKSISFLSINQTSPIPYRYASRITDFLQKAKFNVKHEIRELNELANQGEKGDFDMLMISENFENITPYYVLNYFFGPKDKGGSMCWHQLSDNEEIIKGLNNLKLNSDNAPDYDQQVRDFHQLLFHKYAIIPLYCQKYSEIAIRKNIKNFNINILGDQDITKLRKI</sequence>
<keyword evidence="4" id="KW-0812">Transmembrane</keyword>
<protein>
    <submittedName>
        <fullName evidence="6">ABC transporter substrate-binding protein</fullName>
    </submittedName>
</protein>
<evidence type="ECO:0000256" key="3">
    <source>
        <dbReference type="ARBA" id="ARBA00022729"/>
    </source>
</evidence>
<keyword evidence="4" id="KW-0472">Membrane</keyword>
<feature type="transmembrane region" description="Helical" evidence="4">
    <location>
        <begin position="29"/>
        <end position="50"/>
    </location>
</feature>
<evidence type="ECO:0000313" key="7">
    <source>
        <dbReference type="Proteomes" id="UP001170683"/>
    </source>
</evidence>
<accession>A0ABT9D484</accession>
<keyword evidence="3" id="KW-0732">Signal</keyword>
<proteinExistence type="inferred from homology"/>
<dbReference type="PANTHER" id="PTHR30290">
    <property type="entry name" value="PERIPLASMIC BINDING COMPONENT OF ABC TRANSPORTER"/>
    <property type="match status" value="1"/>
</dbReference>
<dbReference type="SUPFAM" id="SSF53850">
    <property type="entry name" value="Periplasmic binding protein-like II"/>
    <property type="match status" value="1"/>
</dbReference>
<evidence type="ECO:0000259" key="5">
    <source>
        <dbReference type="Pfam" id="PF00496"/>
    </source>
</evidence>
<comment type="caution">
    <text evidence="6">The sequence shown here is derived from an EMBL/GenBank/DDBJ whole genome shotgun (WGS) entry which is preliminary data.</text>
</comment>
<keyword evidence="2" id="KW-0813">Transport</keyword>
<comment type="similarity">
    <text evidence="1">Belongs to the bacterial solute-binding protein 5 family.</text>
</comment>